<dbReference type="PANTHER" id="PTHR12526:SF640">
    <property type="entry name" value="COLANIC ACID BIOSYNTHESIS GLYCOSYLTRANSFERASE WCAL-RELATED"/>
    <property type="match status" value="1"/>
</dbReference>
<feature type="domain" description="Glycosyl transferase family 1" evidence="4">
    <location>
        <begin position="187"/>
        <end position="346"/>
    </location>
</feature>
<evidence type="ECO:0000256" key="3">
    <source>
        <dbReference type="ARBA" id="ARBA00022679"/>
    </source>
</evidence>
<evidence type="ECO:0000256" key="2">
    <source>
        <dbReference type="ARBA" id="ARBA00022676"/>
    </source>
</evidence>
<feature type="domain" description="Glycosyltransferase subfamily 4-like N-terminal" evidence="5">
    <location>
        <begin position="46"/>
        <end position="161"/>
    </location>
</feature>
<accession>A0ABS9K616</accession>
<evidence type="ECO:0000256" key="1">
    <source>
        <dbReference type="ARBA" id="ARBA00009481"/>
    </source>
</evidence>
<evidence type="ECO:0000313" key="6">
    <source>
        <dbReference type="EMBL" id="MCG2578612.1"/>
    </source>
</evidence>
<dbReference type="InterPro" id="IPR028098">
    <property type="entry name" value="Glyco_trans_4-like_N"/>
</dbReference>
<dbReference type="Proteomes" id="UP001165384">
    <property type="component" value="Unassembled WGS sequence"/>
</dbReference>
<dbReference type="SUPFAM" id="SSF53756">
    <property type="entry name" value="UDP-Glycosyltransferase/glycogen phosphorylase"/>
    <property type="match status" value="1"/>
</dbReference>
<comment type="similarity">
    <text evidence="1">Belongs to the glycosyltransferase group 1 family. Glycosyltransferase 4 subfamily.</text>
</comment>
<organism evidence="6 7">
    <name type="scientific">Dechloromonas hankyongensis</name>
    <dbReference type="NCBI Taxonomy" id="2908002"/>
    <lineage>
        <taxon>Bacteria</taxon>
        <taxon>Pseudomonadati</taxon>
        <taxon>Pseudomonadota</taxon>
        <taxon>Betaproteobacteria</taxon>
        <taxon>Rhodocyclales</taxon>
        <taxon>Azonexaceae</taxon>
        <taxon>Dechloromonas</taxon>
    </lineage>
</organism>
<name>A0ABS9K616_9RHOO</name>
<dbReference type="CDD" id="cd03801">
    <property type="entry name" value="GT4_PimA-like"/>
    <property type="match status" value="1"/>
</dbReference>
<evidence type="ECO:0000313" key="7">
    <source>
        <dbReference type="Proteomes" id="UP001165384"/>
    </source>
</evidence>
<keyword evidence="2" id="KW-0328">Glycosyltransferase</keyword>
<proteinExistence type="inferred from homology"/>
<gene>
    <name evidence="6" type="ORF">LZ012_16565</name>
</gene>
<comment type="caution">
    <text evidence="6">The sequence shown here is derived from an EMBL/GenBank/DDBJ whole genome shotgun (WGS) entry which is preliminary data.</text>
</comment>
<evidence type="ECO:0000259" key="5">
    <source>
        <dbReference type="Pfam" id="PF13579"/>
    </source>
</evidence>
<dbReference type="RefSeq" id="WP_275711993.1">
    <property type="nucleotide sequence ID" value="NZ_JAKLTN010000004.1"/>
</dbReference>
<dbReference type="PANTHER" id="PTHR12526">
    <property type="entry name" value="GLYCOSYLTRANSFERASE"/>
    <property type="match status" value="1"/>
</dbReference>
<sequence>MAQSHSDTEHPPAVLILGPDRSAISGVSTHLNLLFSSSLRSRFQLHHFQVGSEGRTENALARVLRLADSPFALAATLLAGKIEVMHVNTSLNRRAYWRDFAYMLVARLCGVPVLCQVHGGNLQRFSAAAGIFAPLLRAALRLPDLVVVLSRSELESWQRLVPGQPVMHLANAIDPRPYLGLERPPLAGRPLKLLYIGRLCREKGLYEALSGLRMAQVHGVAAQLTIAGAGPDAAALRNKACQLGLERYIHFVGPVVGDAKPALLAQNDVLLLPSYSEGLPYALLECMAAGMPAIVTPVGAIPDVVIEHQHGYFVPPRDVPSIARAIASLATDPGLVARMGAASRQRVASAYSVQRLTQEFTRLYTEFASPRCSGAASRP</sequence>
<protein>
    <submittedName>
        <fullName evidence="6">Glycosyltransferase family 4 protein</fullName>
    </submittedName>
</protein>
<dbReference type="EMBL" id="JAKLTN010000004">
    <property type="protein sequence ID" value="MCG2578612.1"/>
    <property type="molecule type" value="Genomic_DNA"/>
</dbReference>
<keyword evidence="3" id="KW-0808">Transferase</keyword>
<keyword evidence="7" id="KW-1185">Reference proteome</keyword>
<dbReference type="Gene3D" id="3.40.50.2000">
    <property type="entry name" value="Glycogen Phosphorylase B"/>
    <property type="match status" value="2"/>
</dbReference>
<dbReference type="Pfam" id="PF00534">
    <property type="entry name" value="Glycos_transf_1"/>
    <property type="match status" value="1"/>
</dbReference>
<evidence type="ECO:0000259" key="4">
    <source>
        <dbReference type="Pfam" id="PF00534"/>
    </source>
</evidence>
<reference evidence="6" key="1">
    <citation type="submission" date="2022-01" db="EMBL/GenBank/DDBJ databases">
        <authorList>
            <person name="Jo J.-H."/>
            <person name="Im W.-T."/>
        </authorList>
    </citation>
    <scope>NUCLEOTIDE SEQUENCE</scope>
    <source>
        <strain evidence="6">XY25</strain>
    </source>
</reference>
<dbReference type="Pfam" id="PF13579">
    <property type="entry name" value="Glyco_trans_4_4"/>
    <property type="match status" value="1"/>
</dbReference>
<dbReference type="InterPro" id="IPR001296">
    <property type="entry name" value="Glyco_trans_1"/>
</dbReference>